<organism evidence="1 2">
    <name type="scientific">Bemisia tabaci</name>
    <name type="common">Sweetpotato whitefly</name>
    <name type="synonym">Aleurodes tabaci</name>
    <dbReference type="NCBI Taxonomy" id="7038"/>
    <lineage>
        <taxon>Eukaryota</taxon>
        <taxon>Metazoa</taxon>
        <taxon>Ecdysozoa</taxon>
        <taxon>Arthropoda</taxon>
        <taxon>Hexapoda</taxon>
        <taxon>Insecta</taxon>
        <taxon>Pterygota</taxon>
        <taxon>Neoptera</taxon>
        <taxon>Paraneoptera</taxon>
        <taxon>Hemiptera</taxon>
        <taxon>Sternorrhyncha</taxon>
        <taxon>Aleyrodoidea</taxon>
        <taxon>Aleyrodidae</taxon>
        <taxon>Aleyrodinae</taxon>
        <taxon>Bemisia</taxon>
    </lineage>
</organism>
<sequence length="50" mass="5725">MKRRSPRRGDRHVTHVSAYKTARILHALHQTQFGHCGQRAAGEVKIINPH</sequence>
<dbReference type="AlphaFoldDB" id="A0A9P0F8C3"/>
<keyword evidence="2" id="KW-1185">Reference proteome</keyword>
<protein>
    <submittedName>
        <fullName evidence="1">Uncharacterized protein</fullName>
    </submittedName>
</protein>
<name>A0A9P0F8C3_BEMTA</name>
<evidence type="ECO:0000313" key="2">
    <source>
        <dbReference type="Proteomes" id="UP001152759"/>
    </source>
</evidence>
<feature type="non-terminal residue" evidence="1">
    <location>
        <position position="50"/>
    </location>
</feature>
<evidence type="ECO:0000313" key="1">
    <source>
        <dbReference type="EMBL" id="CAH0393474.1"/>
    </source>
</evidence>
<accession>A0A9P0F8C3</accession>
<dbReference type="EMBL" id="OU963868">
    <property type="protein sequence ID" value="CAH0393474.1"/>
    <property type="molecule type" value="Genomic_DNA"/>
</dbReference>
<reference evidence="1" key="1">
    <citation type="submission" date="2021-12" db="EMBL/GenBank/DDBJ databases">
        <authorList>
            <person name="King R."/>
        </authorList>
    </citation>
    <scope>NUCLEOTIDE SEQUENCE</scope>
</reference>
<proteinExistence type="predicted"/>
<gene>
    <name evidence="1" type="ORF">BEMITA_LOCUS11873</name>
</gene>
<dbReference type="Proteomes" id="UP001152759">
    <property type="component" value="Chromosome 7"/>
</dbReference>